<dbReference type="EnsemblMetazoa" id="XM_021043683.2">
    <property type="protein sequence ID" value="XP_020899342.1"/>
    <property type="gene ID" value="LOC110238042"/>
</dbReference>
<dbReference type="Pfam" id="PF23334">
    <property type="entry name" value="VWC2L_2nd"/>
    <property type="match status" value="1"/>
</dbReference>
<keyword evidence="5" id="KW-1185">Reference proteome</keyword>
<dbReference type="SMART" id="SM00214">
    <property type="entry name" value="VWC"/>
    <property type="match status" value="2"/>
</dbReference>
<dbReference type="OrthoDB" id="5976811at2759"/>
<dbReference type="RefSeq" id="XP_020899342.1">
    <property type="nucleotide sequence ID" value="XM_021043683.2"/>
</dbReference>
<feature type="signal peptide" evidence="2">
    <location>
        <begin position="1"/>
        <end position="26"/>
    </location>
</feature>
<dbReference type="Proteomes" id="UP000887567">
    <property type="component" value="Unplaced"/>
</dbReference>
<proteinExistence type="predicted"/>
<keyword evidence="2" id="KW-0732">Signal</keyword>
<evidence type="ECO:0000313" key="4">
    <source>
        <dbReference type="EnsemblMetazoa" id="XP_020899342.1"/>
    </source>
</evidence>
<feature type="domain" description="VWFC" evidence="3">
    <location>
        <begin position="92"/>
        <end position="153"/>
    </location>
</feature>
<evidence type="ECO:0000256" key="1">
    <source>
        <dbReference type="SAM" id="MobiDB-lite"/>
    </source>
</evidence>
<feature type="region of interest" description="Disordered" evidence="1">
    <location>
        <begin position="167"/>
        <end position="197"/>
    </location>
</feature>
<dbReference type="PROSITE" id="PS01208">
    <property type="entry name" value="VWFC_1"/>
    <property type="match status" value="2"/>
</dbReference>
<feature type="compositionally biased region" description="Pro residues" evidence="1">
    <location>
        <begin position="171"/>
        <end position="180"/>
    </location>
</feature>
<dbReference type="GeneID" id="110238042"/>
<sequence>MDKKDLCILLLGLFVFIELQASTADAHPQQPKTCSGGYANGEHWIKGNDIQCSQCKCSQGKSDCIDFVCHFDPFDCPHKTQGQPGKCCTKKCACYDGDVPKKDGEKWTIKKSSTCRECQCVGGAAKCTTIQCSRENCYNPVYIPGQCCPAYCSPKAPVTDPWVRLTTPEQIVPPRPPRPPRPPHHIGKRSIKNKSSK</sequence>
<accession>A0A913X5Q7</accession>
<dbReference type="SUPFAM" id="SSF57603">
    <property type="entry name" value="FnI-like domain"/>
    <property type="match status" value="1"/>
</dbReference>
<dbReference type="PROSITE" id="PS50184">
    <property type="entry name" value="VWFC_2"/>
    <property type="match status" value="2"/>
</dbReference>
<name>A0A913X5Q7_EXADI</name>
<feature type="chain" id="PRO_5037363616" description="VWFC domain-containing protein" evidence="2">
    <location>
        <begin position="27"/>
        <end position="197"/>
    </location>
</feature>
<feature type="domain" description="VWFC" evidence="3">
    <location>
        <begin position="38"/>
        <end position="93"/>
    </location>
</feature>
<evidence type="ECO:0000256" key="2">
    <source>
        <dbReference type="SAM" id="SignalP"/>
    </source>
</evidence>
<dbReference type="AlphaFoldDB" id="A0A913X5Q7"/>
<reference evidence="4" key="1">
    <citation type="submission" date="2022-11" db="UniProtKB">
        <authorList>
            <consortium name="EnsemblMetazoa"/>
        </authorList>
    </citation>
    <scope>IDENTIFICATION</scope>
</reference>
<evidence type="ECO:0000259" key="3">
    <source>
        <dbReference type="PROSITE" id="PS50184"/>
    </source>
</evidence>
<evidence type="ECO:0000313" key="5">
    <source>
        <dbReference type="Proteomes" id="UP000887567"/>
    </source>
</evidence>
<organism evidence="4 5">
    <name type="scientific">Exaiptasia diaphana</name>
    <name type="common">Tropical sea anemone</name>
    <name type="synonym">Aiptasia pulchella</name>
    <dbReference type="NCBI Taxonomy" id="2652724"/>
    <lineage>
        <taxon>Eukaryota</taxon>
        <taxon>Metazoa</taxon>
        <taxon>Cnidaria</taxon>
        <taxon>Anthozoa</taxon>
        <taxon>Hexacorallia</taxon>
        <taxon>Actiniaria</taxon>
        <taxon>Aiptasiidae</taxon>
        <taxon>Exaiptasia</taxon>
    </lineage>
</organism>
<protein>
    <recommendedName>
        <fullName evidence="3">VWFC domain-containing protein</fullName>
    </recommendedName>
</protein>
<dbReference type="KEGG" id="epa:110238042"/>
<dbReference type="InterPro" id="IPR001007">
    <property type="entry name" value="VWF_dom"/>
</dbReference>
<feature type="compositionally biased region" description="Basic residues" evidence="1">
    <location>
        <begin position="181"/>
        <end position="197"/>
    </location>
</feature>